<proteinExistence type="predicted"/>
<evidence type="ECO:0000313" key="2">
    <source>
        <dbReference type="Proteomes" id="UP000194360"/>
    </source>
</evidence>
<comment type="caution">
    <text evidence="1">The sequence shown here is derived from an EMBL/GenBank/DDBJ whole genome shotgun (WGS) entry which is preliminary data.</text>
</comment>
<gene>
    <name evidence="1" type="ORF">BG845_04591</name>
</gene>
<dbReference type="RefSeq" id="WP_166665897.1">
    <property type="nucleotide sequence ID" value="NZ_AP018920.1"/>
</dbReference>
<name>A0A1Y2MRC5_PSEAH</name>
<accession>A0A1Y2MRC5</accession>
<reference evidence="1 2" key="1">
    <citation type="submission" date="2016-09" db="EMBL/GenBank/DDBJ databases">
        <title>Pseudonocardia autotrophica DSM535, a candidate organism with high potential of specific P450 cytochromes.</title>
        <authorList>
            <person name="Grumaz C."/>
            <person name="Vainshtein Y."/>
            <person name="Kirstahler P."/>
            <person name="Sohn K."/>
        </authorList>
    </citation>
    <scope>NUCLEOTIDE SEQUENCE [LARGE SCALE GENOMIC DNA]</scope>
    <source>
        <strain evidence="1 2">DSM 535</strain>
    </source>
</reference>
<protein>
    <submittedName>
        <fullName evidence="1">Glyoxalase-like domain protein</fullName>
    </submittedName>
</protein>
<dbReference type="Proteomes" id="UP000194360">
    <property type="component" value="Unassembled WGS sequence"/>
</dbReference>
<dbReference type="EMBL" id="MIGB01000028">
    <property type="protein sequence ID" value="OSY37770.1"/>
    <property type="molecule type" value="Genomic_DNA"/>
</dbReference>
<dbReference type="PANTHER" id="PTHR36503:SF1">
    <property type="entry name" value="BLR2520 PROTEIN"/>
    <property type="match status" value="1"/>
</dbReference>
<keyword evidence="2" id="KW-1185">Reference proteome</keyword>
<dbReference type="SUPFAM" id="SSF54593">
    <property type="entry name" value="Glyoxalase/Bleomycin resistance protein/Dihydroxybiphenyl dioxygenase"/>
    <property type="match status" value="2"/>
</dbReference>
<dbReference type="InterPro" id="IPR029068">
    <property type="entry name" value="Glyas_Bleomycin-R_OHBP_Dase"/>
</dbReference>
<sequence length="205" mass="21156">MGTSTVTGIDSVIIESDDAASTQRFVDEALGLGDIVKVRASDEPTAGFRGFSLSLVFEQPADVDRVAAAALAGGATQVKPVAKSFWGYGGSVRAPDGTVWTLASSSKKNTAEVTGRVAQVVLLLGVSDVRVTKAFYDGAGLAIGRSFGSKYVEFDTPGAAVTLALQSRRAVAKNAGVDADGTGSHRLRISGGLGRLTDPDGFTWE</sequence>
<dbReference type="AlphaFoldDB" id="A0A1Y2MRC5"/>
<dbReference type="PANTHER" id="PTHR36503">
    <property type="entry name" value="BLR2520 PROTEIN"/>
    <property type="match status" value="1"/>
</dbReference>
<evidence type="ECO:0000313" key="1">
    <source>
        <dbReference type="EMBL" id="OSY37770.1"/>
    </source>
</evidence>
<dbReference type="Gene3D" id="3.10.180.10">
    <property type="entry name" value="2,3-Dihydroxybiphenyl 1,2-Dioxygenase, domain 1"/>
    <property type="match status" value="2"/>
</dbReference>
<organism evidence="1 2">
    <name type="scientific">Pseudonocardia autotrophica</name>
    <name type="common">Amycolata autotrophica</name>
    <name type="synonym">Nocardia autotrophica</name>
    <dbReference type="NCBI Taxonomy" id="2074"/>
    <lineage>
        <taxon>Bacteria</taxon>
        <taxon>Bacillati</taxon>
        <taxon>Actinomycetota</taxon>
        <taxon>Actinomycetes</taxon>
        <taxon>Pseudonocardiales</taxon>
        <taxon>Pseudonocardiaceae</taxon>
        <taxon>Pseudonocardia</taxon>
    </lineage>
</organism>
<dbReference type="STRING" id="2074.BG845_04591"/>